<dbReference type="InterPro" id="IPR006122">
    <property type="entry name" value="HMA_Cu_ion-bd"/>
</dbReference>
<dbReference type="SUPFAM" id="SSF81653">
    <property type="entry name" value="Calcium ATPase, transduction domain A"/>
    <property type="match status" value="1"/>
</dbReference>
<comment type="similarity">
    <text evidence="2 18">Belongs to the cation transport ATPase (P-type) (TC 3.A.3) family. Type IB subfamily.</text>
</comment>
<dbReference type="InterPro" id="IPR008250">
    <property type="entry name" value="ATPase_P-typ_transduc_dom_A_sf"/>
</dbReference>
<dbReference type="EMBL" id="JAJSOW010000003">
    <property type="protein sequence ID" value="KAI9194709.1"/>
    <property type="molecule type" value="Genomic_DNA"/>
</dbReference>
<keyword evidence="14" id="KW-0406">Ion transport</keyword>
<dbReference type="GO" id="GO:0016020">
    <property type="term" value="C:membrane"/>
    <property type="evidence" value="ECO:0007669"/>
    <property type="project" value="UniProtKB-SubCell"/>
</dbReference>
<dbReference type="SUPFAM" id="SSF56784">
    <property type="entry name" value="HAD-like"/>
    <property type="match status" value="1"/>
</dbReference>
<sequence>MYFGVLTKVFTMVFVMQPSGKRLYERTIGAMNLNSVNGRMAINGRNDLKEPLLQPPHGVAVDNPPQINDKGKKLRIVKFKIREIKCASCAASIESMLVNLNGVVSATVSPLEGQAAVEYVPDLVMAKQIKETIEDAGFPVDDFLEQEIAVCRLRIKGMACTSCSESVERALQMVDGVKKAVVGLALEEAKVHFDPNLTDTNHIIEAIEDAGFGADLISSGNDANKAHLKLEGMNSEEDVAFIQTFLESALGVNHVEMDLSEKKVTVSYDPDLTGPRSLIQYINEAANGPNLYRASLYAPPKRRETEQQHEIWMYRNQFLVSCLFSVPVFLFSMVLPMLPTVGFWLDYKIHNMLTIGMLLRWIFCTPVQFIVGRRFYLGSYHALRLKSANMDVLVALGTNAAYFYSVYIAIKALTSDTFEGQDFFETSAMLISFILLGKYLEVVAKGKTSDALAKLTDLAPDTAHLLTLDGEGNVISEMNISTQLIQRNDIIKILPGEKVPVDGIVIDGQSHVNESMITGEAIPISKRPGDNVIGGTMNENGCLLVKATHVGSETALSQIVQLVEAAQLARAPVQKLADQISKFFVPTVVVAAFVTWLGWFIPGMAGLYPKHWIPEVMDEFELALQFGISVLVVACPCALGLATPTAVMVATGKGASQGVLIKGGNALEKAHKVKTVVFDKTGTLTVGKPKVVSAVLFSHFSMEEFCDMATAAEANSEHPIAKAVVEHAKKLRQKFGSHAEHVAEAKDFEVHTGAGVSGKVGDKIVLVGNKRLMRAYDVPAGPDVEKYVSENEQLARTCVLVAIDGKVAGAFAVTDPVKPEAQIVVSFLHSMGISSIMVTGDNWATAAAIAKEVGIEKVFAETDPLGKADKIKELQLKGMTVAMVGDGINDSPALAAADVGMAIGAGTDVAIEAADIVLIKSNLEDVVTAIDLSRKTMYRIRLNYVWALGYNVLGMPIAAGILYPFTGIRLPPWLAGACMAASSLSVVCSSLLLQSYKKPLNLKDSQAQV</sequence>
<dbReference type="Proteomes" id="UP001064489">
    <property type="component" value="Chromosome 1"/>
</dbReference>
<evidence type="ECO:0000256" key="6">
    <source>
        <dbReference type="ARBA" id="ARBA00022723"/>
    </source>
</evidence>
<gene>
    <name evidence="20" type="ORF">LWI28_008486</name>
</gene>
<dbReference type="InterPro" id="IPR023214">
    <property type="entry name" value="HAD_sf"/>
</dbReference>
<feature type="transmembrane region" description="Helical" evidence="18">
    <location>
        <begin position="349"/>
        <end position="371"/>
    </location>
</feature>
<keyword evidence="10 18" id="KW-0067">ATP-binding</keyword>
<proteinExistence type="inferred from homology"/>
<dbReference type="EC" id="7.2.2.8" evidence="3"/>
<evidence type="ECO:0000256" key="1">
    <source>
        <dbReference type="ARBA" id="ARBA00004141"/>
    </source>
</evidence>
<dbReference type="SFLD" id="SFLDS00003">
    <property type="entry name" value="Haloacid_Dehalogenase"/>
    <property type="match status" value="1"/>
</dbReference>
<dbReference type="SFLD" id="SFLDF00027">
    <property type="entry name" value="p-type_atpase"/>
    <property type="match status" value="1"/>
</dbReference>
<feature type="transmembrane region" description="Helical" evidence="18">
    <location>
        <begin position="318"/>
        <end position="337"/>
    </location>
</feature>
<comment type="caution">
    <text evidence="20">The sequence shown here is derived from an EMBL/GenBank/DDBJ whole genome shotgun (WGS) entry which is preliminary data.</text>
</comment>
<keyword evidence="15 18" id="KW-0472">Membrane</keyword>
<keyword evidence="8 18" id="KW-0547">Nucleotide-binding</keyword>
<reference evidence="20" key="2">
    <citation type="submission" date="2023-02" db="EMBL/GenBank/DDBJ databases">
        <authorList>
            <person name="Swenson N.G."/>
            <person name="Wegrzyn J.L."/>
            <person name="Mcevoy S.L."/>
        </authorList>
    </citation>
    <scope>NUCLEOTIDE SEQUENCE</scope>
    <source>
        <strain evidence="20">91603</strain>
        <tissue evidence="20">Leaf</tissue>
    </source>
</reference>
<dbReference type="InterPro" id="IPR023298">
    <property type="entry name" value="ATPase_P-typ_TM_dom_sf"/>
</dbReference>
<dbReference type="SUPFAM" id="SSF55008">
    <property type="entry name" value="HMA, heavy metal-associated domain"/>
    <property type="match status" value="3"/>
</dbReference>
<feature type="transmembrane region" description="Helical" evidence="18">
    <location>
        <begin position="972"/>
        <end position="993"/>
    </location>
</feature>
<dbReference type="FunFam" id="3.30.70.100:FF:000001">
    <property type="entry name" value="ATPase copper transporting beta"/>
    <property type="match status" value="1"/>
</dbReference>
<dbReference type="PROSITE" id="PS00154">
    <property type="entry name" value="ATPASE_E1_E2"/>
    <property type="match status" value="1"/>
</dbReference>
<keyword evidence="4" id="KW-0813">Transport</keyword>
<dbReference type="GO" id="GO:0005507">
    <property type="term" value="F:copper ion binding"/>
    <property type="evidence" value="ECO:0007669"/>
    <property type="project" value="InterPro"/>
</dbReference>
<comment type="subcellular location">
    <subcellularLocation>
        <location evidence="1">Membrane</location>
        <topology evidence="1">Multi-pass membrane protein</topology>
    </subcellularLocation>
</comment>
<feature type="transmembrane region" description="Helical" evidence="18">
    <location>
        <begin position="392"/>
        <end position="410"/>
    </location>
</feature>
<evidence type="ECO:0000256" key="14">
    <source>
        <dbReference type="ARBA" id="ARBA00023065"/>
    </source>
</evidence>
<evidence type="ECO:0000256" key="8">
    <source>
        <dbReference type="ARBA" id="ARBA00022741"/>
    </source>
</evidence>
<evidence type="ECO:0000259" key="19">
    <source>
        <dbReference type="PROSITE" id="PS50846"/>
    </source>
</evidence>
<evidence type="ECO:0000256" key="3">
    <source>
        <dbReference type="ARBA" id="ARBA00012517"/>
    </source>
</evidence>
<keyword evidence="5 18" id="KW-0812">Transmembrane</keyword>
<evidence type="ECO:0000256" key="16">
    <source>
        <dbReference type="ARBA" id="ARBA00049289"/>
    </source>
</evidence>
<dbReference type="CDD" id="cd00371">
    <property type="entry name" value="HMA"/>
    <property type="match status" value="3"/>
</dbReference>
<keyword evidence="9" id="KW-0187">Copper transport</keyword>
<accession>A0AAD5P139</accession>
<evidence type="ECO:0000313" key="21">
    <source>
        <dbReference type="Proteomes" id="UP001064489"/>
    </source>
</evidence>
<dbReference type="InterPro" id="IPR001757">
    <property type="entry name" value="P_typ_ATPase"/>
</dbReference>
<dbReference type="InterPro" id="IPR044492">
    <property type="entry name" value="P_typ_ATPase_HD_dom"/>
</dbReference>
<evidence type="ECO:0000256" key="10">
    <source>
        <dbReference type="ARBA" id="ARBA00022840"/>
    </source>
</evidence>
<dbReference type="InterPro" id="IPR006121">
    <property type="entry name" value="HMA_dom"/>
</dbReference>
<feature type="domain" description="HMA" evidence="19">
    <location>
        <begin position="149"/>
        <end position="215"/>
    </location>
</feature>
<keyword evidence="13" id="KW-0186">Copper</keyword>
<evidence type="ECO:0000256" key="2">
    <source>
        <dbReference type="ARBA" id="ARBA00006024"/>
    </source>
</evidence>
<evidence type="ECO:0000256" key="11">
    <source>
        <dbReference type="ARBA" id="ARBA00022967"/>
    </source>
</evidence>
<dbReference type="SUPFAM" id="SSF81665">
    <property type="entry name" value="Calcium ATPase, transmembrane domain M"/>
    <property type="match status" value="1"/>
</dbReference>
<keyword evidence="7" id="KW-0677">Repeat</keyword>
<dbReference type="PRINTS" id="PR00119">
    <property type="entry name" value="CATATPASE"/>
</dbReference>
<dbReference type="FunFam" id="3.30.70.100:FF:000033">
    <property type="entry name" value="Copper-transporting ATPase HMA5"/>
    <property type="match status" value="1"/>
</dbReference>
<dbReference type="Pfam" id="PF00702">
    <property type="entry name" value="Hydrolase"/>
    <property type="match status" value="1"/>
</dbReference>
<feature type="transmembrane region" description="Helical" evidence="18">
    <location>
        <begin position="622"/>
        <end position="643"/>
    </location>
</feature>
<dbReference type="NCBIfam" id="TIGR01525">
    <property type="entry name" value="ATPase-IB_hvy"/>
    <property type="match status" value="1"/>
</dbReference>
<evidence type="ECO:0000256" key="12">
    <source>
        <dbReference type="ARBA" id="ARBA00022989"/>
    </source>
</evidence>
<dbReference type="CDD" id="cd02094">
    <property type="entry name" value="P-type_ATPase_Cu-like"/>
    <property type="match status" value="1"/>
</dbReference>
<dbReference type="InterPro" id="IPR023299">
    <property type="entry name" value="ATPase_P-typ_cyto_dom_N"/>
</dbReference>
<feature type="transmembrane region" description="Helical" evidence="18">
    <location>
        <begin position="583"/>
        <end position="602"/>
    </location>
</feature>
<protein>
    <recommendedName>
        <fullName evidence="3">P-type Cu(+) transporter</fullName>
        <ecNumber evidence="3">7.2.2.8</ecNumber>
    </recommendedName>
    <alternativeName>
        <fullName evidence="17">Protein HEAVY METAL ATPASE 5</fullName>
    </alternativeName>
</protein>
<dbReference type="FunFam" id="2.70.150.10:FF:000002">
    <property type="entry name" value="Copper-transporting ATPase 1, putative"/>
    <property type="match status" value="1"/>
</dbReference>
<name>A0AAD5P139_ACENE</name>
<keyword evidence="11" id="KW-1278">Translocase</keyword>
<dbReference type="Gene3D" id="3.40.1110.10">
    <property type="entry name" value="Calcium-transporting ATPase, cytoplasmic domain N"/>
    <property type="match status" value="1"/>
</dbReference>
<dbReference type="NCBIfam" id="TIGR00003">
    <property type="entry name" value="copper ion binding protein"/>
    <property type="match status" value="1"/>
</dbReference>
<dbReference type="InterPro" id="IPR018303">
    <property type="entry name" value="ATPase_P-typ_P_site"/>
</dbReference>
<dbReference type="PROSITE" id="PS50846">
    <property type="entry name" value="HMA_2"/>
    <property type="match status" value="3"/>
</dbReference>
<keyword evidence="21" id="KW-1185">Reference proteome</keyword>
<feature type="domain" description="HMA" evidence="19">
    <location>
        <begin position="224"/>
        <end position="290"/>
    </location>
</feature>
<evidence type="ECO:0000256" key="4">
    <source>
        <dbReference type="ARBA" id="ARBA00022448"/>
    </source>
</evidence>
<dbReference type="Gene3D" id="2.70.150.10">
    <property type="entry name" value="Calcium-transporting ATPase, cytoplasmic transduction domain A"/>
    <property type="match status" value="1"/>
</dbReference>
<dbReference type="InterPro" id="IPR059000">
    <property type="entry name" value="ATPase_P-type_domA"/>
</dbReference>
<dbReference type="Pfam" id="PF00122">
    <property type="entry name" value="E1-E2_ATPase"/>
    <property type="match status" value="1"/>
</dbReference>
<organism evidence="20 21">
    <name type="scientific">Acer negundo</name>
    <name type="common">Box elder</name>
    <dbReference type="NCBI Taxonomy" id="4023"/>
    <lineage>
        <taxon>Eukaryota</taxon>
        <taxon>Viridiplantae</taxon>
        <taxon>Streptophyta</taxon>
        <taxon>Embryophyta</taxon>
        <taxon>Tracheophyta</taxon>
        <taxon>Spermatophyta</taxon>
        <taxon>Magnoliopsida</taxon>
        <taxon>eudicotyledons</taxon>
        <taxon>Gunneridae</taxon>
        <taxon>Pentapetalae</taxon>
        <taxon>rosids</taxon>
        <taxon>malvids</taxon>
        <taxon>Sapindales</taxon>
        <taxon>Sapindaceae</taxon>
        <taxon>Hippocastanoideae</taxon>
        <taxon>Acereae</taxon>
        <taxon>Acer</taxon>
    </lineage>
</organism>
<reference evidence="20" key="1">
    <citation type="journal article" date="2022" name="Plant J.">
        <title>Strategies of tolerance reflected in two North American maple genomes.</title>
        <authorList>
            <person name="McEvoy S.L."/>
            <person name="Sezen U.U."/>
            <person name="Trouern-Trend A."/>
            <person name="McMahon S.M."/>
            <person name="Schaberg P.G."/>
            <person name="Yang J."/>
            <person name="Wegrzyn J.L."/>
            <person name="Swenson N.G."/>
        </authorList>
    </citation>
    <scope>NUCLEOTIDE SEQUENCE</scope>
    <source>
        <strain evidence="20">91603</strain>
    </source>
</reference>
<evidence type="ECO:0000313" key="20">
    <source>
        <dbReference type="EMBL" id="KAI9194709.1"/>
    </source>
</evidence>
<dbReference type="InterPro" id="IPR027256">
    <property type="entry name" value="P-typ_ATPase_IB"/>
</dbReference>
<dbReference type="AlphaFoldDB" id="A0AAD5P139"/>
<dbReference type="PROSITE" id="PS01047">
    <property type="entry name" value="HMA_1"/>
    <property type="match status" value="1"/>
</dbReference>
<feature type="transmembrane region" description="Helical" evidence="18">
    <location>
        <begin position="944"/>
        <end position="966"/>
    </location>
</feature>
<dbReference type="InterPro" id="IPR017969">
    <property type="entry name" value="Heavy-metal-associated_CS"/>
</dbReference>
<dbReference type="Pfam" id="PF00403">
    <property type="entry name" value="HMA"/>
    <property type="match status" value="2"/>
</dbReference>
<dbReference type="InterPro" id="IPR036412">
    <property type="entry name" value="HAD-like_sf"/>
</dbReference>
<feature type="domain" description="HMA" evidence="19">
    <location>
        <begin position="72"/>
        <end position="141"/>
    </location>
</feature>
<evidence type="ECO:0000256" key="15">
    <source>
        <dbReference type="ARBA" id="ARBA00023136"/>
    </source>
</evidence>
<evidence type="ECO:0000256" key="13">
    <source>
        <dbReference type="ARBA" id="ARBA00023008"/>
    </source>
</evidence>
<dbReference type="GO" id="GO:0016887">
    <property type="term" value="F:ATP hydrolysis activity"/>
    <property type="evidence" value="ECO:0007669"/>
    <property type="project" value="InterPro"/>
</dbReference>
<dbReference type="InterPro" id="IPR036163">
    <property type="entry name" value="HMA_dom_sf"/>
</dbReference>
<comment type="catalytic activity">
    <reaction evidence="16">
        <text>Cu(+)(in) + ATP + H2O = Cu(+)(out) + ADP + phosphate + H(+)</text>
        <dbReference type="Rhea" id="RHEA:25792"/>
        <dbReference type="ChEBI" id="CHEBI:15377"/>
        <dbReference type="ChEBI" id="CHEBI:15378"/>
        <dbReference type="ChEBI" id="CHEBI:30616"/>
        <dbReference type="ChEBI" id="CHEBI:43474"/>
        <dbReference type="ChEBI" id="CHEBI:49552"/>
        <dbReference type="ChEBI" id="CHEBI:456216"/>
        <dbReference type="EC" id="7.2.2.8"/>
    </reaction>
</comment>
<keyword evidence="12 18" id="KW-1133">Transmembrane helix</keyword>
<dbReference type="GO" id="GO:0140581">
    <property type="term" value="F:P-type monovalent copper transporter activity"/>
    <property type="evidence" value="ECO:0007669"/>
    <property type="project" value="UniProtKB-EC"/>
</dbReference>
<evidence type="ECO:0000256" key="5">
    <source>
        <dbReference type="ARBA" id="ARBA00022692"/>
    </source>
</evidence>
<evidence type="ECO:0000256" key="9">
    <source>
        <dbReference type="ARBA" id="ARBA00022796"/>
    </source>
</evidence>
<dbReference type="GO" id="GO:0005524">
    <property type="term" value="F:ATP binding"/>
    <property type="evidence" value="ECO:0007669"/>
    <property type="project" value="UniProtKB-UniRule"/>
</dbReference>
<dbReference type="SFLD" id="SFLDG00002">
    <property type="entry name" value="C1.7:_P-type_atpase_like"/>
    <property type="match status" value="1"/>
</dbReference>
<dbReference type="FunFam" id="3.40.50.1000:FF:000031">
    <property type="entry name" value="Probable copper-transporting ATPase HMA5"/>
    <property type="match status" value="1"/>
</dbReference>
<evidence type="ECO:0000256" key="7">
    <source>
        <dbReference type="ARBA" id="ARBA00022737"/>
    </source>
</evidence>
<dbReference type="Gene3D" id="3.40.50.1000">
    <property type="entry name" value="HAD superfamily/HAD-like"/>
    <property type="match status" value="1"/>
</dbReference>
<evidence type="ECO:0000256" key="18">
    <source>
        <dbReference type="RuleBase" id="RU362081"/>
    </source>
</evidence>
<evidence type="ECO:0000256" key="17">
    <source>
        <dbReference type="ARBA" id="ARBA00077729"/>
    </source>
</evidence>
<dbReference type="Gene3D" id="3.30.70.100">
    <property type="match status" value="3"/>
</dbReference>
<dbReference type="NCBIfam" id="TIGR01494">
    <property type="entry name" value="ATPase_P-type"/>
    <property type="match status" value="1"/>
</dbReference>
<dbReference type="PANTHER" id="PTHR46594">
    <property type="entry name" value="P-TYPE CATION-TRANSPORTING ATPASE"/>
    <property type="match status" value="1"/>
</dbReference>
<keyword evidence="6 18" id="KW-0479">Metal-binding</keyword>
<dbReference type="PANTHER" id="PTHR46594:SF2">
    <property type="entry name" value="COPPER-TRANSPORTING ATPASE HMA4"/>
    <property type="match status" value="1"/>
</dbReference>